<evidence type="ECO:0000256" key="9">
    <source>
        <dbReference type="ARBA" id="ARBA00023235"/>
    </source>
</evidence>
<comment type="similarity">
    <text evidence="4 11">Belongs to the aldose epimerase family.</text>
</comment>
<keyword evidence="10 11" id="KW-0119">Carbohydrate metabolism</keyword>
<gene>
    <name evidence="15" type="ORF">BC962_2487</name>
</gene>
<proteinExistence type="inferred from homology"/>
<dbReference type="Gene3D" id="2.70.98.10">
    <property type="match status" value="1"/>
</dbReference>
<evidence type="ECO:0000256" key="12">
    <source>
        <dbReference type="PIRSR" id="PIRSR005096-1"/>
    </source>
</evidence>
<dbReference type="InterPro" id="IPR015443">
    <property type="entry name" value="Aldose_1-epimerase"/>
</dbReference>
<evidence type="ECO:0000256" key="8">
    <source>
        <dbReference type="ARBA" id="ARBA00022837"/>
    </source>
</evidence>
<dbReference type="PIRSF" id="PIRSF005096">
    <property type="entry name" value="GALM"/>
    <property type="match status" value="1"/>
</dbReference>
<protein>
    <recommendedName>
        <fullName evidence="7 11">Aldose 1-epimerase</fullName>
        <ecNumber evidence="6 11">5.1.3.3</ecNumber>
    </recommendedName>
</protein>
<dbReference type="EC" id="5.1.3.3" evidence="6 11"/>
<comment type="cofactor">
    <cofactor evidence="2">
        <name>Ca(2+)</name>
        <dbReference type="ChEBI" id="CHEBI:29108"/>
    </cofactor>
</comment>
<dbReference type="CDD" id="cd09019">
    <property type="entry name" value="galactose_mutarotase_like"/>
    <property type="match status" value="1"/>
</dbReference>
<dbReference type="EMBL" id="RBLG01000003">
    <property type="protein sequence ID" value="RKS50714.1"/>
    <property type="molecule type" value="Genomic_DNA"/>
</dbReference>
<feature type="active site" description="Proton donor" evidence="12">
    <location>
        <position position="173"/>
    </location>
</feature>
<dbReference type="GO" id="GO:0004034">
    <property type="term" value="F:aldose 1-epimerase activity"/>
    <property type="evidence" value="ECO:0007669"/>
    <property type="project" value="UniProtKB-EC"/>
</dbReference>
<dbReference type="GO" id="GO:0006006">
    <property type="term" value="P:glucose metabolic process"/>
    <property type="evidence" value="ECO:0007669"/>
    <property type="project" value="TreeGrafter"/>
</dbReference>
<evidence type="ECO:0000313" key="16">
    <source>
        <dbReference type="Proteomes" id="UP000276282"/>
    </source>
</evidence>
<evidence type="ECO:0000313" key="15">
    <source>
        <dbReference type="EMBL" id="RKS50714.1"/>
    </source>
</evidence>
<feature type="binding site" evidence="13">
    <location>
        <position position="231"/>
    </location>
    <ligand>
        <name>beta-D-galactose</name>
        <dbReference type="ChEBI" id="CHEBI:27667"/>
    </ligand>
</feature>
<dbReference type="Pfam" id="PF01263">
    <property type="entry name" value="Aldose_epim"/>
    <property type="match status" value="1"/>
</dbReference>
<organism evidence="15 16">
    <name type="scientific">Gillisia mitskevichiae</name>
    <dbReference type="NCBI Taxonomy" id="270921"/>
    <lineage>
        <taxon>Bacteria</taxon>
        <taxon>Pseudomonadati</taxon>
        <taxon>Bacteroidota</taxon>
        <taxon>Flavobacteriia</taxon>
        <taxon>Flavobacteriales</taxon>
        <taxon>Flavobacteriaceae</taxon>
        <taxon>Gillisia</taxon>
    </lineage>
</organism>
<comment type="pathway">
    <text evidence="3 11">Carbohydrate metabolism; hexose metabolism.</text>
</comment>
<dbReference type="GO" id="GO:0033499">
    <property type="term" value="P:galactose catabolic process via UDP-galactose, Leloir pathway"/>
    <property type="evidence" value="ECO:0007669"/>
    <property type="project" value="TreeGrafter"/>
</dbReference>
<comment type="subunit">
    <text evidence="5">Monomer.</text>
</comment>
<keyword evidence="8" id="KW-0106">Calcium</keyword>
<dbReference type="Proteomes" id="UP000276282">
    <property type="component" value="Unassembled WGS sequence"/>
</dbReference>
<dbReference type="InterPro" id="IPR014718">
    <property type="entry name" value="GH-type_carb-bd"/>
</dbReference>
<dbReference type="PANTHER" id="PTHR10091">
    <property type="entry name" value="ALDOSE-1-EPIMERASE"/>
    <property type="match status" value="1"/>
</dbReference>
<evidence type="ECO:0000256" key="14">
    <source>
        <dbReference type="PIRSR" id="PIRSR005096-3"/>
    </source>
</evidence>
<evidence type="ECO:0000256" key="11">
    <source>
        <dbReference type="PIRNR" id="PIRNR005096"/>
    </source>
</evidence>
<evidence type="ECO:0000256" key="10">
    <source>
        <dbReference type="ARBA" id="ARBA00023277"/>
    </source>
</evidence>
<evidence type="ECO:0000256" key="7">
    <source>
        <dbReference type="ARBA" id="ARBA00014165"/>
    </source>
</evidence>
<dbReference type="SUPFAM" id="SSF74650">
    <property type="entry name" value="Galactose mutarotase-like"/>
    <property type="match status" value="1"/>
</dbReference>
<comment type="caution">
    <text evidence="15">The sequence shown here is derived from an EMBL/GenBank/DDBJ whole genome shotgun (WGS) entry which is preliminary data.</text>
</comment>
<keyword evidence="9 11" id="KW-0413">Isomerase</keyword>
<dbReference type="InterPro" id="IPR047215">
    <property type="entry name" value="Galactose_mutarotase-like"/>
</dbReference>
<dbReference type="GO" id="GO:0005737">
    <property type="term" value="C:cytoplasm"/>
    <property type="evidence" value="ECO:0007669"/>
    <property type="project" value="TreeGrafter"/>
</dbReference>
<evidence type="ECO:0000256" key="1">
    <source>
        <dbReference type="ARBA" id="ARBA00001614"/>
    </source>
</evidence>
<evidence type="ECO:0000256" key="6">
    <source>
        <dbReference type="ARBA" id="ARBA00013185"/>
    </source>
</evidence>
<dbReference type="PROSITE" id="PS00545">
    <property type="entry name" value="ALDOSE_1_EPIMERASE"/>
    <property type="match status" value="1"/>
</dbReference>
<dbReference type="RefSeq" id="WP_245984181.1">
    <property type="nucleotide sequence ID" value="NZ_RBLG01000003.1"/>
</dbReference>
<comment type="catalytic activity">
    <reaction evidence="1 11">
        <text>alpha-D-glucose = beta-D-glucose</text>
        <dbReference type="Rhea" id="RHEA:10264"/>
        <dbReference type="ChEBI" id="CHEBI:15903"/>
        <dbReference type="ChEBI" id="CHEBI:17925"/>
        <dbReference type="EC" id="5.1.3.3"/>
    </reaction>
</comment>
<feature type="binding site" evidence="14">
    <location>
        <begin position="173"/>
        <end position="175"/>
    </location>
    <ligand>
        <name>beta-D-galactose</name>
        <dbReference type="ChEBI" id="CHEBI:27667"/>
    </ligand>
</feature>
<dbReference type="InterPro" id="IPR018052">
    <property type="entry name" value="Ald1_epimerase_CS"/>
</dbReference>
<reference evidence="15 16" key="1">
    <citation type="submission" date="2018-10" db="EMBL/GenBank/DDBJ databases">
        <title>Genomic Encyclopedia of Archaeal and Bacterial Type Strains, Phase II (KMG-II): from individual species to whole genera.</title>
        <authorList>
            <person name="Goeker M."/>
        </authorList>
    </citation>
    <scope>NUCLEOTIDE SEQUENCE [LARGE SCALE GENOMIC DNA]</scope>
    <source>
        <strain evidence="15 16">DSM 19839</strain>
    </source>
</reference>
<name>A0A495PIZ7_9FLAO</name>
<evidence type="ECO:0000256" key="3">
    <source>
        <dbReference type="ARBA" id="ARBA00005028"/>
    </source>
</evidence>
<dbReference type="PANTHER" id="PTHR10091:SF0">
    <property type="entry name" value="GALACTOSE MUTAROTASE"/>
    <property type="match status" value="1"/>
</dbReference>
<sequence length="329" mass="37300">MNHDSLEVHTLKNSKGTELSILNLGASLFSFYLLDKNDKIVNILVGPRHKEVYASENYIKENKCFGASIGRYAGRISEGEFMLGGKAFKLFQKNGVHLHGGFRGLQHKIWEVDKITEGENPSIKLSTFSEDGEEGYPGNLKVQVIYTLTEENELVIEYQAETDKRTPVNLTNHAYFNLSGRGDVRDHELYIASKYLLEVDEKLRPSGKYRSFTNDVKSFQTPKIIGDILLDDTFVFNSAKEQVKVKLFSEETGIELSVKTNQPAAVVYIPVDLPDLWEYQTEIASQSAAICIELQNFPDAPNHDNFPNSILDPKEKYSNRSSFQFTIKR</sequence>
<accession>A0A495PIZ7</accession>
<evidence type="ECO:0000256" key="13">
    <source>
        <dbReference type="PIRSR" id="PIRSR005096-2"/>
    </source>
</evidence>
<evidence type="ECO:0000256" key="5">
    <source>
        <dbReference type="ARBA" id="ARBA00011245"/>
    </source>
</evidence>
<feature type="active site" description="Proton acceptor" evidence="12">
    <location>
        <position position="293"/>
    </location>
</feature>
<dbReference type="AlphaFoldDB" id="A0A495PIZ7"/>
<dbReference type="InterPro" id="IPR008183">
    <property type="entry name" value="Aldose_1/G6P_1-epimerase"/>
</dbReference>
<keyword evidence="16" id="KW-1185">Reference proteome</keyword>
<dbReference type="UniPathway" id="UPA00242"/>
<evidence type="ECO:0000256" key="2">
    <source>
        <dbReference type="ARBA" id="ARBA00001913"/>
    </source>
</evidence>
<evidence type="ECO:0000256" key="4">
    <source>
        <dbReference type="ARBA" id="ARBA00006206"/>
    </source>
</evidence>
<dbReference type="InterPro" id="IPR011013">
    <property type="entry name" value="Gal_mutarotase_sf_dom"/>
</dbReference>
<dbReference type="GO" id="GO:0030246">
    <property type="term" value="F:carbohydrate binding"/>
    <property type="evidence" value="ECO:0007669"/>
    <property type="project" value="InterPro"/>
</dbReference>